<dbReference type="GO" id="GO:0034388">
    <property type="term" value="C:Pwp2p-containing subcomplex of 90S preribosome"/>
    <property type="evidence" value="ECO:0007669"/>
    <property type="project" value="TreeGrafter"/>
</dbReference>
<dbReference type="AlphaFoldDB" id="A0AAW2ZFI3"/>
<dbReference type="InterPro" id="IPR015943">
    <property type="entry name" value="WD40/YVTN_repeat-like_dom_sf"/>
</dbReference>
<dbReference type="SUPFAM" id="SSF50978">
    <property type="entry name" value="WD40 repeat-like"/>
    <property type="match status" value="1"/>
</dbReference>
<dbReference type="EMBL" id="JAOPGA020001408">
    <property type="protein sequence ID" value="KAL0488124.1"/>
    <property type="molecule type" value="Genomic_DNA"/>
</dbReference>
<feature type="compositionally biased region" description="Acidic residues" evidence="7">
    <location>
        <begin position="78"/>
        <end position="89"/>
    </location>
</feature>
<evidence type="ECO:0000256" key="1">
    <source>
        <dbReference type="ARBA" id="ARBA00004604"/>
    </source>
</evidence>
<dbReference type="Proteomes" id="UP001431209">
    <property type="component" value="Unassembled WGS sequence"/>
</dbReference>
<evidence type="ECO:0000256" key="7">
    <source>
        <dbReference type="SAM" id="MobiDB-lite"/>
    </source>
</evidence>
<dbReference type="InterPro" id="IPR045161">
    <property type="entry name" value="Utp18"/>
</dbReference>
<feature type="region of interest" description="Disordered" evidence="7">
    <location>
        <begin position="51"/>
        <end position="123"/>
    </location>
</feature>
<dbReference type="InterPro" id="IPR001680">
    <property type="entry name" value="WD40_rpt"/>
</dbReference>
<keyword evidence="3" id="KW-0853">WD repeat</keyword>
<evidence type="ECO:0000256" key="3">
    <source>
        <dbReference type="ARBA" id="ARBA00022574"/>
    </source>
</evidence>
<dbReference type="PANTHER" id="PTHR18359">
    <property type="entry name" value="WD-REPEAT PROTEIN-RELATED"/>
    <property type="match status" value="1"/>
</dbReference>
<name>A0AAW2ZFI3_9EUKA</name>
<reference evidence="8 9" key="1">
    <citation type="submission" date="2024-03" db="EMBL/GenBank/DDBJ databases">
        <title>The Acrasis kona genome and developmental transcriptomes reveal deep origins of eukaryotic multicellular pathways.</title>
        <authorList>
            <person name="Sheikh S."/>
            <person name="Fu C.-J."/>
            <person name="Brown M.W."/>
            <person name="Baldauf S.L."/>
        </authorList>
    </citation>
    <scope>NUCLEOTIDE SEQUENCE [LARGE SCALE GENOMIC DNA]</scope>
    <source>
        <strain evidence="8 9">ATCC MYA-3509</strain>
    </source>
</reference>
<keyword evidence="9" id="KW-1185">Reference proteome</keyword>
<protein>
    <submittedName>
        <fullName evidence="8">U3 small nucleolar RNA-associated protein 18</fullName>
    </submittedName>
</protein>
<comment type="caution">
    <text evidence="8">The sequence shown here is derived from an EMBL/GenBank/DDBJ whole genome shotgun (WGS) entry which is preliminary data.</text>
</comment>
<evidence type="ECO:0000256" key="6">
    <source>
        <dbReference type="ARBA" id="ARBA00025767"/>
    </source>
</evidence>
<feature type="compositionally biased region" description="Basic and acidic residues" evidence="7">
    <location>
        <begin position="14"/>
        <end position="32"/>
    </location>
</feature>
<feature type="region of interest" description="Disordered" evidence="7">
    <location>
        <begin position="1"/>
        <end position="32"/>
    </location>
</feature>
<dbReference type="Pfam" id="PF00400">
    <property type="entry name" value="WD40"/>
    <property type="match status" value="2"/>
</dbReference>
<dbReference type="SMART" id="SM00320">
    <property type="entry name" value="WD40"/>
    <property type="match status" value="4"/>
</dbReference>
<evidence type="ECO:0000256" key="4">
    <source>
        <dbReference type="ARBA" id="ARBA00022737"/>
    </source>
</evidence>
<dbReference type="PANTHER" id="PTHR18359:SF0">
    <property type="entry name" value="U3 SMALL NUCLEOLAR RNA-ASSOCIATED PROTEIN 18 HOMOLOG"/>
    <property type="match status" value="1"/>
</dbReference>
<feature type="compositionally biased region" description="Basic residues" evidence="7">
    <location>
        <begin position="1"/>
        <end position="13"/>
    </location>
</feature>
<dbReference type="InterPro" id="IPR036322">
    <property type="entry name" value="WD40_repeat_dom_sf"/>
</dbReference>
<keyword evidence="5" id="KW-0539">Nucleus</keyword>
<dbReference type="Gene3D" id="2.130.10.10">
    <property type="entry name" value="YVTN repeat-like/Quinoprotein amine dehydrogenase"/>
    <property type="match status" value="1"/>
</dbReference>
<evidence type="ECO:0000313" key="8">
    <source>
        <dbReference type="EMBL" id="KAL0488124.1"/>
    </source>
</evidence>
<sequence>MPKDKRNKKGGKFKKTEPEKKEDEIIRKPLSKEKVDKLLNMEENLAGFLFGNDSRPIEQKEPVYEMDGPDLVDSMIMSDDEESSDEEVADSFYIDTKPNELENQDVEDDEEEEKDAPQQKKITHIPLPPAWTDVHTEELYISVDKDADDASIAQSYLSRKVDENGGISGTDYEHKMRELYNKMHPTPHWAVLPISQTKRETEDEIIYREVILVESKQEQDAFSKLQRSTAELVDITSSFLPKTLLQYSNMTDGNVQSRGRDLSCIKFHPTSNIVLASTTDFKIKLFAIDGRENPLVENFDFAGSGLNKLIQTHWSADGKEIYTLSEKDRNFMVTDLSTGSTKRIVSVFTNTTRSKMKGSVLHKQEITSMCVSPDNETIAVTTTGASVKFLSRSTKFVVSEYQENFNILCMTFSYDGKYFFTSGASGMVSMYDVKEKKMSHMFQDYGSTRTTSIALSRDGKYVATGDANGVVNVYEWDVLTKNKQPKPVKIILNLTTAITSLKFNFDSQLLAFASNEKENSYRLAHVPSFTVYSNFPNKNFIKKGLDSAGMIATDIDFNDRSDIFAVASGTRLLMYSFDYYNKK</sequence>
<evidence type="ECO:0000313" key="9">
    <source>
        <dbReference type="Proteomes" id="UP001431209"/>
    </source>
</evidence>
<comment type="subcellular location">
    <subcellularLocation>
        <location evidence="1">Nucleus</location>
        <location evidence="1">Nucleolus</location>
    </subcellularLocation>
</comment>
<keyword evidence="4" id="KW-0677">Repeat</keyword>
<feature type="compositionally biased region" description="Acidic residues" evidence="7">
    <location>
        <begin position="102"/>
        <end position="114"/>
    </location>
</feature>
<accession>A0AAW2ZFI3</accession>
<evidence type="ECO:0000256" key="2">
    <source>
        <dbReference type="ARBA" id="ARBA00022552"/>
    </source>
</evidence>
<proteinExistence type="inferred from homology"/>
<evidence type="ECO:0000256" key="5">
    <source>
        <dbReference type="ARBA" id="ARBA00023242"/>
    </source>
</evidence>
<comment type="similarity">
    <text evidence="6">Belongs to the WD repeat UTP18 family.</text>
</comment>
<organism evidence="8 9">
    <name type="scientific">Acrasis kona</name>
    <dbReference type="NCBI Taxonomy" id="1008807"/>
    <lineage>
        <taxon>Eukaryota</taxon>
        <taxon>Discoba</taxon>
        <taxon>Heterolobosea</taxon>
        <taxon>Tetramitia</taxon>
        <taxon>Eutetramitia</taxon>
        <taxon>Acrasidae</taxon>
        <taxon>Acrasis</taxon>
    </lineage>
</organism>
<dbReference type="GO" id="GO:0032040">
    <property type="term" value="C:small-subunit processome"/>
    <property type="evidence" value="ECO:0007669"/>
    <property type="project" value="TreeGrafter"/>
</dbReference>
<gene>
    <name evidence="8" type="ORF">AKO1_008963</name>
</gene>
<dbReference type="GO" id="GO:0006364">
    <property type="term" value="P:rRNA processing"/>
    <property type="evidence" value="ECO:0007669"/>
    <property type="project" value="UniProtKB-KW"/>
</dbReference>
<keyword evidence="2" id="KW-0698">rRNA processing</keyword>